<proteinExistence type="predicted"/>
<evidence type="ECO:0000313" key="6">
    <source>
        <dbReference type="RefSeq" id="XP_026752356.2"/>
    </source>
</evidence>
<feature type="compositionally biased region" description="Polar residues" evidence="1">
    <location>
        <begin position="85"/>
        <end position="117"/>
    </location>
</feature>
<dbReference type="InterPro" id="IPR003165">
    <property type="entry name" value="Piwi"/>
</dbReference>
<dbReference type="KEGG" id="gmw:113512641"/>
<dbReference type="SUPFAM" id="SSF101690">
    <property type="entry name" value="PAZ domain"/>
    <property type="match status" value="1"/>
</dbReference>
<dbReference type="InterPro" id="IPR045246">
    <property type="entry name" value="Piwi_ago-like"/>
</dbReference>
<feature type="domain" description="PAZ" evidence="2">
    <location>
        <begin position="381"/>
        <end position="502"/>
    </location>
</feature>
<dbReference type="Gene3D" id="2.170.260.10">
    <property type="entry name" value="paz domain"/>
    <property type="match status" value="1"/>
</dbReference>
<dbReference type="GO" id="GO:0003723">
    <property type="term" value="F:RNA binding"/>
    <property type="evidence" value="ECO:0007669"/>
    <property type="project" value="InterPro"/>
</dbReference>
<dbReference type="GeneID" id="113512641"/>
<dbReference type="InterPro" id="IPR012337">
    <property type="entry name" value="RNaseH-like_sf"/>
</dbReference>
<organism evidence="4 5">
    <name type="scientific">Galleria mellonella</name>
    <name type="common">Greater wax moth</name>
    <dbReference type="NCBI Taxonomy" id="7137"/>
    <lineage>
        <taxon>Eukaryota</taxon>
        <taxon>Metazoa</taxon>
        <taxon>Ecdysozoa</taxon>
        <taxon>Arthropoda</taxon>
        <taxon>Hexapoda</taxon>
        <taxon>Insecta</taxon>
        <taxon>Pterygota</taxon>
        <taxon>Neoptera</taxon>
        <taxon>Endopterygota</taxon>
        <taxon>Lepidoptera</taxon>
        <taxon>Glossata</taxon>
        <taxon>Ditrysia</taxon>
        <taxon>Pyraloidea</taxon>
        <taxon>Pyralidae</taxon>
        <taxon>Galleriinae</taxon>
        <taxon>Galleria</taxon>
    </lineage>
</organism>
<protein>
    <submittedName>
        <fullName evidence="5 6">Protein argonaute-2-like</fullName>
    </submittedName>
</protein>
<evidence type="ECO:0000313" key="4">
    <source>
        <dbReference type="Proteomes" id="UP001652740"/>
    </source>
</evidence>
<dbReference type="SUPFAM" id="SSF53098">
    <property type="entry name" value="Ribonuclease H-like"/>
    <property type="match status" value="1"/>
</dbReference>
<evidence type="ECO:0000259" key="3">
    <source>
        <dbReference type="PROSITE" id="PS50822"/>
    </source>
</evidence>
<dbReference type="GO" id="GO:0034587">
    <property type="term" value="P:piRNA processing"/>
    <property type="evidence" value="ECO:0007669"/>
    <property type="project" value="UniProtKB-ARBA"/>
</dbReference>
<reference evidence="5 6" key="1">
    <citation type="submission" date="2025-05" db="UniProtKB">
        <authorList>
            <consortium name="RefSeq"/>
        </authorList>
    </citation>
    <scope>IDENTIFICATION</scope>
    <source>
        <tissue evidence="5 6">Whole larvae</tissue>
    </source>
</reference>
<dbReference type="SMART" id="SM01163">
    <property type="entry name" value="DUF1785"/>
    <property type="match status" value="1"/>
</dbReference>
<dbReference type="InterPro" id="IPR014811">
    <property type="entry name" value="ArgoL1"/>
</dbReference>
<evidence type="ECO:0000313" key="5">
    <source>
        <dbReference type="RefSeq" id="XP_026752354.2"/>
    </source>
</evidence>
<dbReference type="InterPro" id="IPR036397">
    <property type="entry name" value="RNaseH_sf"/>
</dbReference>
<keyword evidence="4" id="KW-1185">Reference proteome</keyword>
<dbReference type="SMART" id="SM00950">
    <property type="entry name" value="Piwi"/>
    <property type="match status" value="1"/>
</dbReference>
<dbReference type="Proteomes" id="UP001652740">
    <property type="component" value="Unplaced"/>
</dbReference>
<gene>
    <name evidence="5 6 7 8" type="primary">LOC113512641</name>
</gene>
<dbReference type="InterPro" id="IPR032472">
    <property type="entry name" value="ArgoL2"/>
</dbReference>
<dbReference type="PROSITE" id="PS50821">
    <property type="entry name" value="PAZ"/>
    <property type="match status" value="1"/>
</dbReference>
<evidence type="ECO:0000313" key="8">
    <source>
        <dbReference type="RefSeq" id="XP_052755993.1"/>
    </source>
</evidence>
<dbReference type="RefSeq" id="XP_052755993.1">
    <property type="nucleotide sequence ID" value="XM_052900033.1"/>
</dbReference>
<dbReference type="CDD" id="cd02846">
    <property type="entry name" value="PAZ_argonaute_like"/>
    <property type="match status" value="1"/>
</dbReference>
<dbReference type="Gene3D" id="3.40.50.2300">
    <property type="match status" value="1"/>
</dbReference>
<dbReference type="RefSeq" id="XP_026752356.2">
    <property type="nucleotide sequence ID" value="XM_026896555.3"/>
</dbReference>
<evidence type="ECO:0000313" key="7">
    <source>
        <dbReference type="RefSeq" id="XP_026752357.2"/>
    </source>
</evidence>
<feature type="domain" description="Piwi" evidence="3">
    <location>
        <begin position="661"/>
        <end position="961"/>
    </location>
</feature>
<dbReference type="RefSeq" id="XP_026752357.2">
    <property type="nucleotide sequence ID" value="XM_026896556.3"/>
</dbReference>
<dbReference type="CDD" id="cd04657">
    <property type="entry name" value="Piwi_ago-like"/>
    <property type="match status" value="1"/>
</dbReference>
<dbReference type="Pfam" id="PF02170">
    <property type="entry name" value="PAZ"/>
    <property type="match status" value="1"/>
</dbReference>
<feature type="compositionally biased region" description="Low complexity" evidence="1">
    <location>
        <begin position="65"/>
        <end position="84"/>
    </location>
</feature>
<dbReference type="InterPro" id="IPR003100">
    <property type="entry name" value="PAZ_dom"/>
</dbReference>
<dbReference type="Pfam" id="PF02171">
    <property type="entry name" value="Piwi"/>
    <property type="match status" value="1"/>
</dbReference>
<dbReference type="Pfam" id="PF08699">
    <property type="entry name" value="ArgoL1"/>
    <property type="match status" value="1"/>
</dbReference>
<dbReference type="RefSeq" id="XP_026752354.2">
    <property type="nucleotide sequence ID" value="XM_026896553.3"/>
</dbReference>
<sequence>MGRGGGKKKGGKKKEAEEVVPVSETPSTSENLPEETTKPPEPEDEDVGLGLESKKRQRKKKKEAASAVAKPASSSLPSVQESESITVHQTEQLMGSLTLGETPSTSGFLPTAGTSTKPPEPDDHDTGLGLGGKKLQRKKIDTAPAVTPTETTSVPTAGTIQSQMQHPAQPSRFKIPPKIISKQPTVYSKPTKVLTNYLKMNMEPRKIHRYDVSFKPDRVKKLIPKAFALAKTLLFPKAFIAFDQMKNCYTLDPLPGVPENDRLITKVEVVDNNGRNVPFDVSFKHTGIVDLGRIVTYIKTGGTSLNPPTEAIQCIDVILRQGTLESYVKCGRQFYKRPPAPIDLTGGLEMWTGLFQSAIFTSRPFINVDVVHKGFPKCQSLLTTFTKDFGLDPTQNLQQRNWNTSAFQDFLKGLRVIAAIGGDTSSGGQRREFICNGAVGPANQEKFDYTDPNTGRQQKITVADFFTKIKGCRIKYPNLNCIWVGPRDKTIYYPMELLEVAYGQVNSKQLNERQLATMVKEAATPPDDRKRKIEDVIRAMNYSKNENFKKFGLTIDDQFHLVDAKVLAPPQLEVAPGRTVTPRLGVWQTNGLLKPEPLRSWGFIAIDTAPTCDFQNIISLMMKMAGEMGMSASRPDMTYFNATMRDFENILFNALKKGIKFLFVIVGTRARDLYHKVKRTAERDIGILTQCIKEVTAARRMNPQTARNILLKVNSKLMGINQVLDNRSTPRCLAGGDVMVVGADVTHPSPDQSSIPSIAAVTASIDPQCYQYNIELSIQTPKKEMIMQFEDMMVDHLKVYKQRQNKLPRKIYVYRDGVSEGQFAEVMASELTAVHNAYQRMTGNPNMKPEVLFLLVQKRHHTRMFVPNSKYNVEPGTVVDKDIVHASELDFYLVSHQAIKGTARPTRYHAVCNDGMIPSDEVEQLTYYLCHLYSRCMRAVSYPTPTYYAHLACLRAKSLTHGDKYDNSQLEKQPKRLHVMDSILQLSRMFFV</sequence>
<evidence type="ECO:0000256" key="1">
    <source>
        <dbReference type="SAM" id="MobiDB-lite"/>
    </source>
</evidence>
<dbReference type="PANTHER" id="PTHR22891">
    <property type="entry name" value="EUKARYOTIC TRANSLATION INITIATION FACTOR 2C"/>
    <property type="match status" value="1"/>
</dbReference>
<dbReference type="InterPro" id="IPR032474">
    <property type="entry name" value="Argonaute_N"/>
</dbReference>
<accession>A0A6J1WFS8</accession>
<dbReference type="Pfam" id="PF16486">
    <property type="entry name" value="ArgoN"/>
    <property type="match status" value="1"/>
</dbReference>
<dbReference type="Pfam" id="PF16488">
    <property type="entry name" value="ArgoL2"/>
    <property type="match status" value="1"/>
</dbReference>
<dbReference type="InterPro" id="IPR036085">
    <property type="entry name" value="PAZ_dom_sf"/>
</dbReference>
<evidence type="ECO:0000259" key="2">
    <source>
        <dbReference type="PROSITE" id="PS50821"/>
    </source>
</evidence>
<dbReference type="Gene3D" id="3.30.420.10">
    <property type="entry name" value="Ribonuclease H-like superfamily/Ribonuclease H"/>
    <property type="match status" value="1"/>
</dbReference>
<name>A0A6J1WFS8_GALME</name>
<feature type="region of interest" description="Disordered" evidence="1">
    <location>
        <begin position="1"/>
        <end position="132"/>
    </location>
</feature>
<feature type="compositionally biased region" description="Basic residues" evidence="1">
    <location>
        <begin position="1"/>
        <end position="12"/>
    </location>
</feature>
<dbReference type="PROSITE" id="PS50822">
    <property type="entry name" value="PIWI"/>
    <property type="match status" value="1"/>
</dbReference>
<dbReference type="AlphaFoldDB" id="A0A6J1WFS8"/>